<gene>
    <name evidence="2" type="ORF">BZA70DRAFT_279031</name>
</gene>
<comment type="caution">
    <text evidence="2">The sequence shown here is derived from an EMBL/GenBank/DDBJ whole genome shotgun (WGS) entry which is preliminary data.</text>
</comment>
<organism evidence="2 3">
    <name type="scientific">Myxozyma melibiosi</name>
    <dbReference type="NCBI Taxonomy" id="54550"/>
    <lineage>
        <taxon>Eukaryota</taxon>
        <taxon>Fungi</taxon>
        <taxon>Dikarya</taxon>
        <taxon>Ascomycota</taxon>
        <taxon>Saccharomycotina</taxon>
        <taxon>Lipomycetes</taxon>
        <taxon>Lipomycetales</taxon>
        <taxon>Lipomycetaceae</taxon>
        <taxon>Myxozyma</taxon>
    </lineage>
</organism>
<feature type="region of interest" description="Disordered" evidence="1">
    <location>
        <begin position="72"/>
        <end position="94"/>
    </location>
</feature>
<protein>
    <submittedName>
        <fullName evidence="2">Uncharacterized protein</fullName>
    </submittedName>
</protein>
<keyword evidence="3" id="KW-1185">Reference proteome</keyword>
<dbReference type="RefSeq" id="XP_064768115.1">
    <property type="nucleotide sequence ID" value="XM_064912704.1"/>
</dbReference>
<reference evidence="2 3" key="1">
    <citation type="submission" date="2024-03" db="EMBL/GenBank/DDBJ databases">
        <title>Genome-scale model development and genomic sequencing of the oleaginous clade Lipomyces.</title>
        <authorList>
            <consortium name="Lawrence Berkeley National Laboratory"/>
            <person name="Czajka J.J."/>
            <person name="Han Y."/>
            <person name="Kim J."/>
            <person name="Mondo S.J."/>
            <person name="Hofstad B.A."/>
            <person name="Robles A."/>
            <person name="Haridas S."/>
            <person name="Riley R."/>
            <person name="LaButti K."/>
            <person name="Pangilinan J."/>
            <person name="Andreopoulos W."/>
            <person name="Lipzen A."/>
            <person name="Yan J."/>
            <person name="Wang M."/>
            <person name="Ng V."/>
            <person name="Grigoriev I.V."/>
            <person name="Spatafora J.W."/>
            <person name="Magnuson J.K."/>
            <person name="Baker S.E."/>
            <person name="Pomraning K.R."/>
        </authorList>
    </citation>
    <scope>NUCLEOTIDE SEQUENCE [LARGE SCALE GENOMIC DNA]</scope>
    <source>
        <strain evidence="2 3">Phaff 52-87</strain>
    </source>
</reference>
<name>A0ABR1F5K9_9ASCO</name>
<evidence type="ECO:0000313" key="3">
    <source>
        <dbReference type="Proteomes" id="UP001498771"/>
    </source>
</evidence>
<proteinExistence type="predicted"/>
<dbReference type="EMBL" id="JBBJBU010000006">
    <property type="protein sequence ID" value="KAK7205082.1"/>
    <property type="molecule type" value="Genomic_DNA"/>
</dbReference>
<accession>A0ABR1F5K9</accession>
<dbReference type="Proteomes" id="UP001498771">
    <property type="component" value="Unassembled WGS sequence"/>
</dbReference>
<evidence type="ECO:0000313" key="2">
    <source>
        <dbReference type="EMBL" id="KAK7205082.1"/>
    </source>
</evidence>
<sequence>MKAAYLTCSLICPRACPTPRLNHCIYPTPASTLFLQLPQYPLLIYIIHCPPLSLVTSTSLIFGRCEQPRAQTTTKSNKIAPGTRGHRSYVNQTTSSSSYPHLLNKRVRHFQRVILHTSDSYANRYDVFVYVFASRKDKSKISRVFRIEFQTPTVVIWHPSAICGEGAHLQWSRPSFTTRIANHTSSSRVNICL</sequence>
<dbReference type="GeneID" id="90038216"/>
<evidence type="ECO:0000256" key="1">
    <source>
        <dbReference type="SAM" id="MobiDB-lite"/>
    </source>
</evidence>